<evidence type="ECO:0000313" key="2">
    <source>
        <dbReference type="EMBL" id="RPB24855.1"/>
    </source>
</evidence>
<dbReference type="Proteomes" id="UP000267821">
    <property type="component" value="Unassembled WGS sequence"/>
</dbReference>
<feature type="compositionally biased region" description="Basic residues" evidence="1">
    <location>
        <begin position="133"/>
        <end position="154"/>
    </location>
</feature>
<accession>A0A3N4M3H7</accession>
<keyword evidence="3" id="KW-1185">Reference proteome</keyword>
<protein>
    <submittedName>
        <fullName evidence="2">Uncharacterized protein</fullName>
    </submittedName>
</protein>
<evidence type="ECO:0000256" key="1">
    <source>
        <dbReference type="SAM" id="MobiDB-lite"/>
    </source>
</evidence>
<dbReference type="EMBL" id="ML121540">
    <property type="protein sequence ID" value="RPB24855.1"/>
    <property type="molecule type" value="Genomic_DNA"/>
</dbReference>
<proteinExistence type="predicted"/>
<organism evidence="2 3">
    <name type="scientific">Terfezia boudieri ATCC MYA-4762</name>
    <dbReference type="NCBI Taxonomy" id="1051890"/>
    <lineage>
        <taxon>Eukaryota</taxon>
        <taxon>Fungi</taxon>
        <taxon>Dikarya</taxon>
        <taxon>Ascomycota</taxon>
        <taxon>Pezizomycotina</taxon>
        <taxon>Pezizomycetes</taxon>
        <taxon>Pezizales</taxon>
        <taxon>Pezizaceae</taxon>
        <taxon>Terfezia</taxon>
    </lineage>
</organism>
<dbReference type="InParanoid" id="A0A3N4M3H7"/>
<sequence length="154" mass="17729">MPNVLPFLSPAWLVQADDRRIDPCPKASFCPQETPTRCQPTSSCHTRRRPDSLHLPPHPVFLSPFFPPSFSRHERPCAPPQRSRCVNAVQAAPAVQLSRCFAQFVFVYLRQNLHLNNKNKPHTCKHNNEAPLPRHHHHHPPPRYPPPHHQRLAS</sequence>
<reference evidence="2 3" key="1">
    <citation type="journal article" date="2018" name="Nat. Ecol. Evol.">
        <title>Pezizomycetes genomes reveal the molecular basis of ectomycorrhizal truffle lifestyle.</title>
        <authorList>
            <person name="Murat C."/>
            <person name="Payen T."/>
            <person name="Noel B."/>
            <person name="Kuo A."/>
            <person name="Morin E."/>
            <person name="Chen J."/>
            <person name="Kohler A."/>
            <person name="Krizsan K."/>
            <person name="Balestrini R."/>
            <person name="Da Silva C."/>
            <person name="Montanini B."/>
            <person name="Hainaut M."/>
            <person name="Levati E."/>
            <person name="Barry K.W."/>
            <person name="Belfiori B."/>
            <person name="Cichocki N."/>
            <person name="Clum A."/>
            <person name="Dockter R.B."/>
            <person name="Fauchery L."/>
            <person name="Guy J."/>
            <person name="Iotti M."/>
            <person name="Le Tacon F."/>
            <person name="Lindquist E.A."/>
            <person name="Lipzen A."/>
            <person name="Malagnac F."/>
            <person name="Mello A."/>
            <person name="Molinier V."/>
            <person name="Miyauchi S."/>
            <person name="Poulain J."/>
            <person name="Riccioni C."/>
            <person name="Rubini A."/>
            <person name="Sitrit Y."/>
            <person name="Splivallo R."/>
            <person name="Traeger S."/>
            <person name="Wang M."/>
            <person name="Zifcakova L."/>
            <person name="Wipf D."/>
            <person name="Zambonelli A."/>
            <person name="Paolocci F."/>
            <person name="Nowrousian M."/>
            <person name="Ottonello S."/>
            <person name="Baldrian P."/>
            <person name="Spatafora J.W."/>
            <person name="Henrissat B."/>
            <person name="Nagy L.G."/>
            <person name="Aury J.M."/>
            <person name="Wincker P."/>
            <person name="Grigoriev I.V."/>
            <person name="Bonfante P."/>
            <person name="Martin F.M."/>
        </authorList>
    </citation>
    <scope>NUCLEOTIDE SEQUENCE [LARGE SCALE GENOMIC DNA]</scope>
    <source>
        <strain evidence="2 3">ATCC MYA-4762</strain>
    </source>
</reference>
<gene>
    <name evidence="2" type="ORF">L211DRAFT_154667</name>
</gene>
<name>A0A3N4M3H7_9PEZI</name>
<dbReference type="AlphaFoldDB" id="A0A3N4M3H7"/>
<evidence type="ECO:0000313" key="3">
    <source>
        <dbReference type="Proteomes" id="UP000267821"/>
    </source>
</evidence>
<feature type="region of interest" description="Disordered" evidence="1">
    <location>
        <begin position="119"/>
        <end position="154"/>
    </location>
</feature>